<keyword evidence="2" id="KW-1133">Transmembrane helix</keyword>
<feature type="transmembrane region" description="Helical" evidence="2">
    <location>
        <begin position="47"/>
        <end position="64"/>
    </location>
</feature>
<evidence type="ECO:0000313" key="4">
    <source>
        <dbReference type="Proteomes" id="UP001269081"/>
    </source>
</evidence>
<gene>
    <name evidence="3" type="ORF">J2W48_000265</name>
</gene>
<protein>
    <recommendedName>
        <fullName evidence="5">EI24 domain-containing protein</fullName>
    </recommendedName>
</protein>
<accession>A0ABU1Y295</accession>
<dbReference type="EMBL" id="JAVDWQ010000001">
    <property type="protein sequence ID" value="MDR7208344.1"/>
    <property type="molecule type" value="Genomic_DNA"/>
</dbReference>
<evidence type="ECO:0000256" key="1">
    <source>
        <dbReference type="SAM" id="MobiDB-lite"/>
    </source>
</evidence>
<name>A0ABU1Y295_9FLAO</name>
<reference evidence="3 4" key="1">
    <citation type="submission" date="2023-07" db="EMBL/GenBank/DDBJ databases">
        <title>Sorghum-associated microbial communities from plants grown in Nebraska, USA.</title>
        <authorList>
            <person name="Schachtman D."/>
        </authorList>
    </citation>
    <scope>NUCLEOTIDE SEQUENCE [LARGE SCALE GENOMIC DNA]</scope>
    <source>
        <strain evidence="3 4">4129</strain>
    </source>
</reference>
<sequence>MNEFIAFFTQNEVTYAGIVFFMLASCFVAIFHTVILSGLFRFNFKGWLFFVVNPLLILLTGILNSPLVPLVFFVLFISVFILGFIGMIYSGFTKSKEEKKEREQLMKRYHIAPKPLWKKIGGFIVVALFFVSFYYFGFYSIVLLFIIIPVLSAILPSNKNKFLKYQRALPTSKIRSVAMGLAEIEGTLQGIEPMLSPIKNKKCIGYRYRIEDISTDKDGDKSYSSIFDETVCNPFYVSDETGKIKVNPDKIEFVFVENDEMYSSSGKRYTQFLIKENDKMLLIGKSGLEENNQPVFEYEAIKKVFAIAPSDKVIHYNTFKPLLNSFLIFSCAFAFMVSIILVTPLYIENGQLIVGTPNFGINRSPTGPLENSKEEELDIQNEEIEEDPVFEPQTARQPTIQDSIN</sequence>
<evidence type="ECO:0008006" key="5">
    <source>
        <dbReference type="Google" id="ProtNLM"/>
    </source>
</evidence>
<dbReference type="RefSeq" id="WP_310276892.1">
    <property type="nucleotide sequence ID" value="NZ_JAVDWQ010000001.1"/>
</dbReference>
<dbReference type="Proteomes" id="UP001269081">
    <property type="component" value="Unassembled WGS sequence"/>
</dbReference>
<keyword evidence="4" id="KW-1185">Reference proteome</keyword>
<evidence type="ECO:0000256" key="2">
    <source>
        <dbReference type="SAM" id="Phobius"/>
    </source>
</evidence>
<proteinExistence type="predicted"/>
<feature type="transmembrane region" description="Helical" evidence="2">
    <location>
        <begin position="70"/>
        <end position="92"/>
    </location>
</feature>
<feature type="transmembrane region" description="Helical" evidence="2">
    <location>
        <begin position="15"/>
        <end position="40"/>
    </location>
</feature>
<comment type="caution">
    <text evidence="3">The sequence shown here is derived from an EMBL/GenBank/DDBJ whole genome shotgun (WGS) entry which is preliminary data.</text>
</comment>
<feature type="compositionally biased region" description="Acidic residues" evidence="1">
    <location>
        <begin position="373"/>
        <end position="389"/>
    </location>
</feature>
<feature type="transmembrane region" description="Helical" evidence="2">
    <location>
        <begin position="322"/>
        <end position="347"/>
    </location>
</feature>
<organism evidence="3 4">
    <name type="scientific">Flavobacterium piscis</name>
    <dbReference type="NCBI Taxonomy" id="1114874"/>
    <lineage>
        <taxon>Bacteria</taxon>
        <taxon>Pseudomonadati</taxon>
        <taxon>Bacteroidota</taxon>
        <taxon>Flavobacteriia</taxon>
        <taxon>Flavobacteriales</taxon>
        <taxon>Flavobacteriaceae</taxon>
        <taxon>Flavobacterium</taxon>
    </lineage>
</organism>
<feature type="region of interest" description="Disordered" evidence="1">
    <location>
        <begin position="364"/>
        <end position="405"/>
    </location>
</feature>
<feature type="compositionally biased region" description="Polar residues" evidence="1">
    <location>
        <begin position="394"/>
        <end position="405"/>
    </location>
</feature>
<evidence type="ECO:0000313" key="3">
    <source>
        <dbReference type="EMBL" id="MDR7208344.1"/>
    </source>
</evidence>
<feature type="transmembrane region" description="Helical" evidence="2">
    <location>
        <begin position="141"/>
        <end position="157"/>
    </location>
</feature>
<keyword evidence="2" id="KW-0472">Membrane</keyword>
<keyword evidence="2" id="KW-0812">Transmembrane</keyword>